<feature type="transmembrane region" description="Helical" evidence="1">
    <location>
        <begin position="42"/>
        <end position="63"/>
    </location>
</feature>
<dbReference type="RefSeq" id="WP_078405224.1">
    <property type="nucleotide sequence ID" value="NZ_CP016377.1"/>
</dbReference>
<dbReference type="AlphaFoldDB" id="A0AAJ3NG39"/>
<feature type="transmembrane region" description="Helical" evidence="1">
    <location>
        <begin position="7"/>
        <end position="30"/>
    </location>
</feature>
<comment type="caution">
    <text evidence="2">The sequence shown here is derived from an EMBL/GenBank/DDBJ whole genome shotgun (WGS) entry which is preliminary data.</text>
</comment>
<evidence type="ECO:0000256" key="1">
    <source>
        <dbReference type="SAM" id="Phobius"/>
    </source>
</evidence>
<protein>
    <submittedName>
        <fullName evidence="2">Uncharacterized protein</fullName>
    </submittedName>
</protein>
<sequence length="278" mass="31823">MVKKNIILFFGFLVTVLLSLSIHIVMLQVIGVQYPDNSGIPLIPRLLNKWLSVLALFVFYYLAKEKLSKKSIAIQTIIVFCLYTMVKEVLIRANLMEGVVTTSWIFPFIKAVPQLLGYLILAFALVVSNFFISKKWQLLGISILITCLLQFVLEPQLNSIFNPIISSYSYLAHDPIYELPYDWHVLVPAYLTFAEPVIAAFVIVYYIWEKLDGKAWQKIILIGILICLIKGMLLPVFLFTPYLKLNFIAAIASEIQFTLEFLAVGILTSIFWAWSRKK</sequence>
<proteinExistence type="predicted"/>
<dbReference type="KEGG" id="ego:BBD34_18925"/>
<keyword evidence="1" id="KW-0812">Transmembrane</keyword>
<keyword evidence="1" id="KW-0472">Membrane</keyword>
<reference evidence="2 3" key="1">
    <citation type="submission" date="2016-06" db="EMBL/GenBank/DDBJ databases">
        <authorList>
            <person name="Nicholson A.C."/>
        </authorList>
    </citation>
    <scope>NUCLEOTIDE SEQUENCE [LARGE SCALE GENOMIC DNA]</scope>
    <source>
        <strain evidence="2 3">G4123</strain>
    </source>
</reference>
<feature type="transmembrane region" description="Helical" evidence="1">
    <location>
        <begin position="255"/>
        <end position="274"/>
    </location>
</feature>
<feature type="transmembrane region" description="Helical" evidence="1">
    <location>
        <begin position="136"/>
        <end position="153"/>
    </location>
</feature>
<accession>A0AAJ3NG39</accession>
<gene>
    <name evidence="2" type="ORF">BAY32_15990</name>
</gene>
<keyword evidence="1" id="KW-1133">Transmembrane helix</keyword>
<feature type="transmembrane region" description="Helical" evidence="1">
    <location>
        <begin position="111"/>
        <end position="131"/>
    </location>
</feature>
<dbReference type="Proteomes" id="UP000190816">
    <property type="component" value="Unassembled WGS sequence"/>
</dbReference>
<evidence type="ECO:0000313" key="2">
    <source>
        <dbReference type="EMBL" id="OPB80519.1"/>
    </source>
</evidence>
<feature type="transmembrane region" description="Helical" evidence="1">
    <location>
        <begin position="187"/>
        <end position="208"/>
    </location>
</feature>
<dbReference type="EMBL" id="MAIC01000003">
    <property type="protein sequence ID" value="OPB80519.1"/>
    <property type="molecule type" value="Genomic_DNA"/>
</dbReference>
<feature type="transmembrane region" description="Helical" evidence="1">
    <location>
        <begin position="72"/>
        <end position="91"/>
    </location>
</feature>
<feature type="transmembrane region" description="Helical" evidence="1">
    <location>
        <begin position="220"/>
        <end position="243"/>
    </location>
</feature>
<organism evidence="2 3">
    <name type="scientific">Elizabethkingia ursingii</name>
    <dbReference type="NCBI Taxonomy" id="1756150"/>
    <lineage>
        <taxon>Bacteria</taxon>
        <taxon>Pseudomonadati</taxon>
        <taxon>Bacteroidota</taxon>
        <taxon>Flavobacteriia</taxon>
        <taxon>Flavobacteriales</taxon>
        <taxon>Weeksellaceae</taxon>
        <taxon>Elizabethkingia</taxon>
    </lineage>
</organism>
<evidence type="ECO:0000313" key="3">
    <source>
        <dbReference type="Proteomes" id="UP000190816"/>
    </source>
</evidence>
<name>A0AAJ3NG39_9FLAO</name>